<feature type="region of interest" description="Disordered" evidence="1">
    <location>
        <begin position="39"/>
        <end position="105"/>
    </location>
</feature>
<dbReference type="AlphaFoldDB" id="A0A915L9D9"/>
<protein>
    <submittedName>
        <fullName evidence="3">Fibronectin type-III domain-containing protein</fullName>
    </submittedName>
</protein>
<sequence>GVTAETNVSFRVRALNRHGAGPYSNVFYHQISPVTIQEFQTDPSDATTTESSWSPSSEEMEENSSNELLITESAGTAPTEEEETTTTVSYDSTNEKSTKILSTEESSTDIQTSTLMNLVTTAYHSIFGEDKLEETQTEDLTSEESTTTSDFLPVTTFSTEDYYTGEYTEESDQFSIEQYHTTLNLEKNETTILWPKIRVTLPPDQIFHGGE</sequence>
<name>A0A915L9D9_ROMCU</name>
<dbReference type="Proteomes" id="UP000887565">
    <property type="component" value="Unplaced"/>
</dbReference>
<feature type="compositionally biased region" description="Polar residues" evidence="1">
    <location>
        <begin position="39"/>
        <end position="49"/>
    </location>
</feature>
<keyword evidence="2" id="KW-1185">Reference proteome</keyword>
<reference evidence="3" key="1">
    <citation type="submission" date="2022-11" db="UniProtKB">
        <authorList>
            <consortium name="WormBaseParasite"/>
        </authorList>
    </citation>
    <scope>IDENTIFICATION</scope>
</reference>
<organism evidence="2 3">
    <name type="scientific">Romanomermis culicivorax</name>
    <name type="common">Nematode worm</name>
    <dbReference type="NCBI Taxonomy" id="13658"/>
    <lineage>
        <taxon>Eukaryota</taxon>
        <taxon>Metazoa</taxon>
        <taxon>Ecdysozoa</taxon>
        <taxon>Nematoda</taxon>
        <taxon>Enoplea</taxon>
        <taxon>Dorylaimia</taxon>
        <taxon>Mermithida</taxon>
        <taxon>Mermithoidea</taxon>
        <taxon>Mermithidae</taxon>
        <taxon>Romanomermis</taxon>
    </lineage>
</organism>
<accession>A0A915L9D9</accession>
<evidence type="ECO:0000313" key="2">
    <source>
        <dbReference type="Proteomes" id="UP000887565"/>
    </source>
</evidence>
<evidence type="ECO:0000313" key="3">
    <source>
        <dbReference type="WBParaSite" id="nRc.2.0.1.t47038-RA"/>
    </source>
</evidence>
<dbReference type="WBParaSite" id="nRc.2.0.1.t47038-RA">
    <property type="protein sequence ID" value="nRc.2.0.1.t47038-RA"/>
    <property type="gene ID" value="nRc.2.0.1.g47038"/>
</dbReference>
<proteinExistence type="predicted"/>
<evidence type="ECO:0000256" key="1">
    <source>
        <dbReference type="SAM" id="MobiDB-lite"/>
    </source>
</evidence>